<organism evidence="1 2">
    <name type="scientific">Crenothrix polyspora</name>
    <dbReference type="NCBI Taxonomy" id="360316"/>
    <lineage>
        <taxon>Bacteria</taxon>
        <taxon>Pseudomonadati</taxon>
        <taxon>Pseudomonadota</taxon>
        <taxon>Gammaproteobacteria</taxon>
        <taxon>Methylococcales</taxon>
        <taxon>Crenotrichaceae</taxon>
        <taxon>Crenothrix</taxon>
    </lineage>
</organism>
<evidence type="ECO:0000313" key="1">
    <source>
        <dbReference type="EMBL" id="SJM89853.1"/>
    </source>
</evidence>
<dbReference type="Proteomes" id="UP000195442">
    <property type="component" value="Unassembled WGS sequence"/>
</dbReference>
<dbReference type="AlphaFoldDB" id="A0A1R4H0T3"/>
<dbReference type="EMBL" id="FUKJ01000044">
    <property type="protein sequence ID" value="SJM89853.1"/>
    <property type="molecule type" value="Genomic_DNA"/>
</dbReference>
<proteinExistence type="predicted"/>
<protein>
    <submittedName>
        <fullName evidence="1">Uncharacterized protein</fullName>
    </submittedName>
</protein>
<sequence>MRQLTQMQADMGSFKISKLPVRQLTVSRYASVV</sequence>
<keyword evidence="2" id="KW-1185">Reference proteome</keyword>
<name>A0A1R4H0T3_9GAMM</name>
<reference evidence="2" key="1">
    <citation type="submission" date="2017-02" db="EMBL/GenBank/DDBJ databases">
        <authorList>
            <person name="Daims H."/>
        </authorList>
    </citation>
    <scope>NUCLEOTIDE SEQUENCE [LARGE SCALE GENOMIC DNA]</scope>
</reference>
<accession>A0A1R4H0T3</accession>
<evidence type="ECO:0000313" key="2">
    <source>
        <dbReference type="Proteomes" id="UP000195442"/>
    </source>
</evidence>
<gene>
    <name evidence="1" type="ORF">CRENPOLYSF2_1380003</name>
</gene>